<evidence type="ECO:0000313" key="2">
    <source>
        <dbReference type="Proteomes" id="UP001628193"/>
    </source>
</evidence>
<dbReference type="Proteomes" id="UP001628193">
    <property type="component" value="Unassembled WGS sequence"/>
</dbReference>
<proteinExistence type="predicted"/>
<organism evidence="1 2">
    <name type="scientific">Candidatus Magnetaquiglobus chichijimensis</name>
    <dbReference type="NCBI Taxonomy" id="3141448"/>
    <lineage>
        <taxon>Bacteria</taxon>
        <taxon>Pseudomonadati</taxon>
        <taxon>Pseudomonadota</taxon>
        <taxon>Magnetococcia</taxon>
        <taxon>Magnetococcales</taxon>
        <taxon>Candidatus Magnetaquicoccaceae</taxon>
        <taxon>Candidatus Magnetaquiglobus</taxon>
    </lineage>
</organism>
<reference evidence="1 2" key="1">
    <citation type="submission" date="2024-05" db="EMBL/GenBank/DDBJ databases">
        <authorList>
            <consortium name="Candidatus Magnetaquicoccaceae bacterium FCR-1 genome sequencing consortium"/>
            <person name="Shimoshige H."/>
            <person name="Shimamura S."/>
            <person name="Taoka A."/>
            <person name="Kobayashi H."/>
            <person name="Maekawa T."/>
        </authorList>
    </citation>
    <scope>NUCLEOTIDE SEQUENCE [LARGE SCALE GENOMIC DNA]</scope>
    <source>
        <strain evidence="1 2">FCR-1</strain>
    </source>
</reference>
<accession>A0ABQ0C982</accession>
<dbReference type="EMBL" id="BAAFGK010000004">
    <property type="protein sequence ID" value="GAB0057441.1"/>
    <property type="molecule type" value="Genomic_DNA"/>
</dbReference>
<reference evidence="1 2" key="2">
    <citation type="submission" date="2024-09" db="EMBL/GenBank/DDBJ databases">
        <title>Draft genome sequence of Candidatus Magnetaquicoccaceae bacterium FCR-1.</title>
        <authorList>
            <person name="Shimoshige H."/>
            <person name="Shimamura S."/>
            <person name="Taoka A."/>
            <person name="Kobayashi H."/>
            <person name="Maekawa T."/>
        </authorList>
    </citation>
    <scope>NUCLEOTIDE SEQUENCE [LARGE SCALE GENOMIC DNA]</scope>
    <source>
        <strain evidence="1 2">FCR-1</strain>
    </source>
</reference>
<dbReference type="RefSeq" id="WP_420905134.1">
    <property type="nucleotide sequence ID" value="NZ_BAAFGK010000004.1"/>
</dbReference>
<comment type="caution">
    <text evidence="1">The sequence shown here is derived from an EMBL/GenBank/DDBJ whole genome shotgun (WGS) entry which is preliminary data.</text>
</comment>
<gene>
    <name evidence="1" type="ORF">SIID45300_01769</name>
</gene>
<protein>
    <submittedName>
        <fullName evidence="1">Uncharacterized protein</fullName>
    </submittedName>
</protein>
<evidence type="ECO:0000313" key="1">
    <source>
        <dbReference type="EMBL" id="GAB0057441.1"/>
    </source>
</evidence>
<sequence length="77" mass="8804">MDEQQKEKIVRGLHVAIHACNEAIDRVNDVFVDLDGDEDLSVQDSEDHWNLHEKLLEEADKIVGLCESLLKKYTNKG</sequence>
<keyword evidence="2" id="KW-1185">Reference proteome</keyword>
<name>A0ABQ0C982_9PROT</name>